<sequence>MLVLQVPRSLLRSGAHNTILSATTLTARRDCGVAYLEKSRNSNRVGTWLHFVVHTGELKENSRKAREPVQVGMNSPQAGNYLAHFALKWPKNGDWPQRIALSDCDAPPSSSNVQLIGTGLQSRHLAAFGSQVFFNGNRLEALGARNQLGHVNFIGNVDQFTGVHQVGVLENVDGYSSEALTGPQLENPPSTMNRSQREWIAIMLLIELIQMLDSARDNLPRIAKVTSD</sequence>
<name>A0A8J2MEI3_COTCN</name>
<accession>A0A8J2MEI3</accession>
<dbReference type="Proteomes" id="UP000786811">
    <property type="component" value="Unassembled WGS sequence"/>
</dbReference>
<comment type="caution">
    <text evidence="1">The sequence shown here is derived from an EMBL/GenBank/DDBJ whole genome shotgun (WGS) entry which is preliminary data.</text>
</comment>
<evidence type="ECO:0000313" key="2">
    <source>
        <dbReference type="Proteomes" id="UP000786811"/>
    </source>
</evidence>
<protein>
    <submittedName>
        <fullName evidence="1">Uncharacterized protein</fullName>
    </submittedName>
</protein>
<keyword evidence="2" id="KW-1185">Reference proteome</keyword>
<gene>
    <name evidence="1" type="ORF">HICCMSTLAB_LOCUS4416</name>
</gene>
<proteinExistence type="predicted"/>
<reference evidence="1" key="1">
    <citation type="submission" date="2021-04" db="EMBL/GenBank/DDBJ databases">
        <authorList>
            <person name="Chebbi M.A.C M."/>
        </authorList>
    </citation>
    <scope>NUCLEOTIDE SEQUENCE</scope>
</reference>
<dbReference type="AlphaFoldDB" id="A0A8J2MEI3"/>
<evidence type="ECO:0000313" key="1">
    <source>
        <dbReference type="EMBL" id="CAG5087089.1"/>
    </source>
</evidence>
<organism evidence="1 2">
    <name type="scientific">Cotesia congregata</name>
    <name type="common">Parasitoid wasp</name>
    <name type="synonym">Apanteles congregatus</name>
    <dbReference type="NCBI Taxonomy" id="51543"/>
    <lineage>
        <taxon>Eukaryota</taxon>
        <taxon>Metazoa</taxon>
        <taxon>Ecdysozoa</taxon>
        <taxon>Arthropoda</taxon>
        <taxon>Hexapoda</taxon>
        <taxon>Insecta</taxon>
        <taxon>Pterygota</taxon>
        <taxon>Neoptera</taxon>
        <taxon>Endopterygota</taxon>
        <taxon>Hymenoptera</taxon>
        <taxon>Apocrita</taxon>
        <taxon>Ichneumonoidea</taxon>
        <taxon>Braconidae</taxon>
        <taxon>Microgastrinae</taxon>
        <taxon>Cotesia</taxon>
    </lineage>
</organism>
<dbReference type="EMBL" id="CAJNRD030001119">
    <property type="protein sequence ID" value="CAG5087089.1"/>
    <property type="molecule type" value="Genomic_DNA"/>
</dbReference>